<reference evidence="3 4" key="1">
    <citation type="submission" date="2023-07" db="EMBL/GenBank/DDBJ databases">
        <title>Functional and genomic diversity of the sorghum phyllosphere microbiome.</title>
        <authorList>
            <person name="Shade A."/>
        </authorList>
    </citation>
    <scope>NUCLEOTIDE SEQUENCE [LARGE SCALE GENOMIC DNA]</scope>
    <source>
        <strain evidence="3 4">SORGH_AS_1207</strain>
    </source>
</reference>
<gene>
    <name evidence="3" type="ORF">QE412_003031</name>
</gene>
<evidence type="ECO:0000313" key="3">
    <source>
        <dbReference type="EMBL" id="MDQ1124458.1"/>
    </source>
</evidence>
<keyword evidence="2" id="KW-0732">Signal</keyword>
<comment type="caution">
    <text evidence="3">The sequence shown here is derived from an EMBL/GenBank/DDBJ whole genome shotgun (WGS) entry which is preliminary data.</text>
</comment>
<protein>
    <submittedName>
        <fullName evidence="3">Uncharacterized protein</fullName>
    </submittedName>
</protein>
<proteinExistence type="predicted"/>
<feature type="compositionally biased region" description="Acidic residues" evidence="1">
    <location>
        <begin position="48"/>
        <end position="57"/>
    </location>
</feature>
<evidence type="ECO:0000256" key="1">
    <source>
        <dbReference type="SAM" id="MobiDB-lite"/>
    </source>
</evidence>
<keyword evidence="4" id="KW-1185">Reference proteome</keyword>
<organism evidence="3 4">
    <name type="scientific">Microbacterium trichothecenolyticum</name>
    <name type="common">Aureobacterium trichothecenolyticum</name>
    <dbReference type="NCBI Taxonomy" id="69370"/>
    <lineage>
        <taxon>Bacteria</taxon>
        <taxon>Bacillati</taxon>
        <taxon>Actinomycetota</taxon>
        <taxon>Actinomycetes</taxon>
        <taxon>Micrococcales</taxon>
        <taxon>Microbacteriaceae</taxon>
        <taxon>Microbacterium</taxon>
    </lineage>
</organism>
<name>A0ABU0TXU2_MICTR</name>
<dbReference type="Proteomes" id="UP001226691">
    <property type="component" value="Unassembled WGS sequence"/>
</dbReference>
<dbReference type="EMBL" id="JAUTBF010000001">
    <property type="protein sequence ID" value="MDQ1124458.1"/>
    <property type="molecule type" value="Genomic_DNA"/>
</dbReference>
<feature type="chain" id="PRO_5047139449" evidence="2">
    <location>
        <begin position="28"/>
        <end position="163"/>
    </location>
</feature>
<accession>A0ABU0TXU2</accession>
<feature type="signal peptide" evidence="2">
    <location>
        <begin position="1"/>
        <end position="27"/>
    </location>
</feature>
<feature type="region of interest" description="Disordered" evidence="1">
    <location>
        <begin position="30"/>
        <end position="57"/>
    </location>
</feature>
<evidence type="ECO:0000256" key="2">
    <source>
        <dbReference type="SAM" id="SignalP"/>
    </source>
</evidence>
<dbReference type="RefSeq" id="WP_307485665.1">
    <property type="nucleotide sequence ID" value="NZ_JAUTBF010000001.1"/>
</dbReference>
<evidence type="ECO:0000313" key="4">
    <source>
        <dbReference type="Proteomes" id="UP001226691"/>
    </source>
</evidence>
<sequence length="163" mass="16437">MRIRTLSAVAASILAVGLLTGGAAAFAASHETPATEQDTFIDGVPAPDQEEDVTPDNEEGVFIDGMPAPLFVTPADLAKGPVTLVAGQSLIVVLDVENGGIFTGTGGTDDDAVVHFDAATVGADDDEASFNAGFSAEKAGTTKGWIAGADGQRVTFDITVVAS</sequence>